<evidence type="ECO:0000313" key="4">
    <source>
        <dbReference type="EMBL" id="PUA33254.1"/>
    </source>
</evidence>
<dbReference type="Gene3D" id="3.40.50.300">
    <property type="entry name" value="P-loop containing nucleotide triphosphate hydrolases"/>
    <property type="match status" value="1"/>
</dbReference>
<dbReference type="InterPro" id="IPR003593">
    <property type="entry name" value="AAA+_ATPase"/>
</dbReference>
<accession>A0A2R7Y6U6</accession>
<keyword evidence="2" id="KW-0067">ATP-binding</keyword>
<dbReference type="PANTHER" id="PTHR43637:SF1">
    <property type="entry name" value="UPF0273 PROTEIN TM_0370"/>
    <property type="match status" value="1"/>
</dbReference>
<dbReference type="PANTHER" id="PTHR43637">
    <property type="entry name" value="UPF0273 PROTEIN TM_0370"/>
    <property type="match status" value="1"/>
</dbReference>
<dbReference type="PROSITE" id="PS51146">
    <property type="entry name" value="KAIC"/>
    <property type="match status" value="1"/>
</dbReference>
<dbReference type="Pfam" id="PF06745">
    <property type="entry name" value="ATPase"/>
    <property type="match status" value="1"/>
</dbReference>
<dbReference type="AlphaFoldDB" id="A0A2R7Y6U6"/>
<dbReference type="EMBL" id="NBVN01000002">
    <property type="protein sequence ID" value="PUA33254.1"/>
    <property type="molecule type" value="Genomic_DNA"/>
</dbReference>
<evidence type="ECO:0000313" key="5">
    <source>
        <dbReference type="Proteomes" id="UP000244093"/>
    </source>
</evidence>
<dbReference type="SMART" id="SM00382">
    <property type="entry name" value="AAA"/>
    <property type="match status" value="1"/>
</dbReference>
<dbReference type="Proteomes" id="UP000244093">
    <property type="component" value="Unassembled WGS sequence"/>
</dbReference>
<evidence type="ECO:0000259" key="3">
    <source>
        <dbReference type="PROSITE" id="PS51146"/>
    </source>
</evidence>
<dbReference type="InterPro" id="IPR027417">
    <property type="entry name" value="P-loop_NTPase"/>
</dbReference>
<gene>
    <name evidence="4" type="ORF">B7O98_02125</name>
</gene>
<dbReference type="GO" id="GO:0005524">
    <property type="term" value="F:ATP binding"/>
    <property type="evidence" value="ECO:0007669"/>
    <property type="project" value="UniProtKB-KW"/>
</dbReference>
<protein>
    <recommendedName>
        <fullName evidence="3">KaiC domain-containing protein</fullName>
    </recommendedName>
</protein>
<comment type="caution">
    <text evidence="4">The sequence shown here is derived from an EMBL/GenBank/DDBJ whole genome shotgun (WGS) entry which is preliminary data.</text>
</comment>
<dbReference type="InterPro" id="IPR010624">
    <property type="entry name" value="KaiC_dom"/>
</dbReference>
<evidence type="ECO:0000256" key="1">
    <source>
        <dbReference type="ARBA" id="ARBA00022741"/>
    </source>
</evidence>
<evidence type="ECO:0000256" key="2">
    <source>
        <dbReference type="ARBA" id="ARBA00022840"/>
    </source>
</evidence>
<reference evidence="4 5" key="1">
    <citation type="journal article" date="2018" name="Syst. Appl. Microbiol.">
        <title>A new symbiotic nanoarchaeote (Candidatus Nanoclepta minutus) and its host (Zestosphaera tikiterensis gen. nov., sp. nov.) from a New Zealand hot spring.</title>
        <authorList>
            <person name="St John E."/>
            <person name="Liu Y."/>
            <person name="Podar M."/>
            <person name="Stott M.B."/>
            <person name="Meneghin J."/>
            <person name="Chen Z."/>
            <person name="Lagutin K."/>
            <person name="Mitchell K."/>
            <person name="Reysenbach A.L."/>
        </authorList>
    </citation>
    <scope>NUCLEOTIDE SEQUENCE [LARGE SCALE GENOMIC DNA]</scope>
    <source>
        <strain evidence="4">NZ3</strain>
    </source>
</reference>
<sequence>MGVEGLNEYFVFGVEELDRRFTSAIKLGGIVAIVGGPGTGKTTLASRICFINASRGYPCVYISTQEFKEKHYTNMLGLGMNFQELEDRGLMKFINVPIPGTLEHVEDLFNLITNVVNEMKARILIIDSITPVLRVLASDISRRAWLQNFIYTLSKALRGVLVLTVEILDGDASVSDVEYVADALITLRQEQTHGLLVRKAHLVKMRGAQIEVSEVPYTIREGFGVEFWFPPVLAEVPPPSSETLRMPCKALSESLGNLPKGSYVYVAHEVRPTYQLWVPLLASLAKLNRLGKLLIVSYSSSPSEWFGNALNALISSGVPKDLAEEIIKTYFEVKSLNPASYSVDELYALELSLAKALKPSVIIFWEANVPEFIHMSHDISKYSFYLTNQLFLLKSLGITTFRFATALNEEIYKVTSFLATASLKYLIDPDKGSHLLIWSNERIKKLHEKDLISCVEECASILKKG</sequence>
<name>A0A2R7Y6U6_9CREN</name>
<proteinExistence type="predicted"/>
<feature type="domain" description="KaiC" evidence="3">
    <location>
        <begin position="8"/>
        <end position="242"/>
    </location>
</feature>
<organism evidence="4 5">
    <name type="scientific">Zestosphaera tikiterensis</name>
    <dbReference type="NCBI Taxonomy" id="1973259"/>
    <lineage>
        <taxon>Archaea</taxon>
        <taxon>Thermoproteota</taxon>
        <taxon>Thermoprotei</taxon>
        <taxon>Desulfurococcales</taxon>
        <taxon>Desulfurococcaceae</taxon>
        <taxon>Zestosphaera</taxon>
    </lineage>
</organism>
<dbReference type="InterPro" id="IPR014774">
    <property type="entry name" value="KaiC-like_dom"/>
</dbReference>
<keyword evidence="1" id="KW-0547">Nucleotide-binding</keyword>
<dbReference type="SUPFAM" id="SSF52540">
    <property type="entry name" value="P-loop containing nucleoside triphosphate hydrolases"/>
    <property type="match status" value="1"/>
</dbReference>